<keyword evidence="3" id="KW-1185">Reference proteome</keyword>
<evidence type="ECO:0000313" key="3">
    <source>
        <dbReference type="Proteomes" id="UP000821853"/>
    </source>
</evidence>
<dbReference type="Proteomes" id="UP000821853">
    <property type="component" value="Chromosome 9"/>
</dbReference>
<dbReference type="VEuPathDB" id="VectorBase:HLOH_057953"/>
<evidence type="ECO:0000313" key="2">
    <source>
        <dbReference type="EMBL" id="KAH9381963.1"/>
    </source>
</evidence>
<protein>
    <submittedName>
        <fullName evidence="2">Uncharacterized protein</fullName>
    </submittedName>
</protein>
<dbReference type="AlphaFoldDB" id="A0A9J6H3T5"/>
<dbReference type="OrthoDB" id="6783205at2759"/>
<name>A0A9J6H3T5_HAELO</name>
<reference evidence="2 3" key="1">
    <citation type="journal article" date="2020" name="Cell">
        <title>Large-Scale Comparative Analyses of Tick Genomes Elucidate Their Genetic Diversity and Vector Capacities.</title>
        <authorList>
            <consortium name="Tick Genome and Microbiome Consortium (TIGMIC)"/>
            <person name="Jia N."/>
            <person name="Wang J."/>
            <person name="Shi W."/>
            <person name="Du L."/>
            <person name="Sun Y."/>
            <person name="Zhan W."/>
            <person name="Jiang J.F."/>
            <person name="Wang Q."/>
            <person name="Zhang B."/>
            <person name="Ji P."/>
            <person name="Bell-Sakyi L."/>
            <person name="Cui X.M."/>
            <person name="Yuan T.T."/>
            <person name="Jiang B.G."/>
            <person name="Yang W.F."/>
            <person name="Lam T.T."/>
            <person name="Chang Q.C."/>
            <person name="Ding S.J."/>
            <person name="Wang X.J."/>
            <person name="Zhu J.G."/>
            <person name="Ruan X.D."/>
            <person name="Zhao L."/>
            <person name="Wei J.T."/>
            <person name="Ye R.Z."/>
            <person name="Que T.C."/>
            <person name="Du C.H."/>
            <person name="Zhou Y.H."/>
            <person name="Cheng J.X."/>
            <person name="Dai P.F."/>
            <person name="Guo W.B."/>
            <person name="Han X.H."/>
            <person name="Huang E.J."/>
            <person name="Li L.F."/>
            <person name="Wei W."/>
            <person name="Gao Y.C."/>
            <person name="Liu J.Z."/>
            <person name="Shao H.Z."/>
            <person name="Wang X."/>
            <person name="Wang C.C."/>
            <person name="Yang T.C."/>
            <person name="Huo Q.B."/>
            <person name="Li W."/>
            <person name="Chen H.Y."/>
            <person name="Chen S.E."/>
            <person name="Zhou L.G."/>
            <person name="Ni X.B."/>
            <person name="Tian J.H."/>
            <person name="Sheng Y."/>
            <person name="Liu T."/>
            <person name="Pan Y.S."/>
            <person name="Xia L.Y."/>
            <person name="Li J."/>
            <person name="Zhao F."/>
            <person name="Cao W.C."/>
        </authorList>
    </citation>
    <scope>NUCLEOTIDE SEQUENCE [LARGE SCALE GENOMIC DNA]</scope>
    <source>
        <strain evidence="2">HaeL-2018</strain>
    </source>
</reference>
<feature type="region of interest" description="Disordered" evidence="1">
    <location>
        <begin position="1"/>
        <end position="74"/>
    </location>
</feature>
<organism evidence="2 3">
    <name type="scientific">Haemaphysalis longicornis</name>
    <name type="common">Bush tick</name>
    <dbReference type="NCBI Taxonomy" id="44386"/>
    <lineage>
        <taxon>Eukaryota</taxon>
        <taxon>Metazoa</taxon>
        <taxon>Ecdysozoa</taxon>
        <taxon>Arthropoda</taxon>
        <taxon>Chelicerata</taxon>
        <taxon>Arachnida</taxon>
        <taxon>Acari</taxon>
        <taxon>Parasitiformes</taxon>
        <taxon>Ixodida</taxon>
        <taxon>Ixodoidea</taxon>
        <taxon>Ixodidae</taxon>
        <taxon>Haemaphysalinae</taxon>
        <taxon>Haemaphysalis</taxon>
    </lineage>
</organism>
<dbReference type="EMBL" id="JABSTR010000011">
    <property type="protein sequence ID" value="KAH9381963.1"/>
    <property type="molecule type" value="Genomic_DNA"/>
</dbReference>
<comment type="caution">
    <text evidence="2">The sequence shown here is derived from an EMBL/GenBank/DDBJ whole genome shotgun (WGS) entry which is preliminary data.</text>
</comment>
<proteinExistence type="predicted"/>
<sequence length="74" mass="7879">MKASGASARKRGRKIKIQPTSVAKHHPVVKRGVGSVSDGHPDKSSASKKAKWPHALHPSIRDEVPHAKVHGAGH</sequence>
<gene>
    <name evidence="2" type="ORF">HPB48_007930</name>
</gene>
<evidence type="ECO:0000256" key="1">
    <source>
        <dbReference type="SAM" id="MobiDB-lite"/>
    </source>
</evidence>
<accession>A0A9J6H3T5</accession>